<dbReference type="PANTHER" id="PTHR47966">
    <property type="entry name" value="BETA-SITE APP-CLEAVING ENZYME, ISOFORM A-RELATED"/>
    <property type="match status" value="1"/>
</dbReference>
<dbReference type="PROSITE" id="PS51767">
    <property type="entry name" value="PEPTIDASE_A1"/>
    <property type="match status" value="1"/>
</dbReference>
<evidence type="ECO:0000256" key="5">
    <source>
        <dbReference type="ARBA" id="ARBA00022801"/>
    </source>
</evidence>
<evidence type="ECO:0000256" key="1">
    <source>
        <dbReference type="ARBA" id="ARBA00007447"/>
    </source>
</evidence>
<sequence>MTLVILSLCQLLFSLSQAIHLRAPAASKARVVGYDIVGERNIIHSGLDKRVTNSVTVNGSNAGTIYYANITVGTPPQPLTVQVDTGSSELILYSEKISGQPIGMYNANESSSYQYSSSDMNTSYANTIVTGDYATDIVTIGNATLPNMTFGVAYQQPQGTPDCSTWGIGTDTTLDVLQAGNRLTPYYMAQLGLISSPSYSLWLNDIDAPSGSLLFGGVDVNKYTGILSSLPMIPDGPNGTYYSSMVPLSGLYANDENGTIVNATNATIESFPVNVTLDSGTSQIFLPLRAVGKIYDLFNVTYDDLSGQATCACSLSASPASVGFAFGDTTIFVPMRSIVGLGDSFDPNACSFNIWTPKFANIDSESDESYLLGDPFLQNAYVVYDFSNYEISLAQSALNSTSPTRILEIMSGPDGIPNSRNATMSKPTFTALGTPGSTFVPSPSGVGTGKPTSSGPAAKGAVNLGLGAWALLVIVMCLTT</sequence>
<feature type="active site" evidence="6">
    <location>
        <position position="84"/>
    </location>
</feature>
<dbReference type="AlphaFoldDB" id="A0A6A6HEC3"/>
<evidence type="ECO:0000256" key="6">
    <source>
        <dbReference type="PIRSR" id="PIRSR601461-1"/>
    </source>
</evidence>
<keyword evidence="2 9" id="KW-0645">Protease</keyword>
<dbReference type="Gene3D" id="2.40.70.10">
    <property type="entry name" value="Acid Proteases"/>
    <property type="match status" value="2"/>
</dbReference>
<dbReference type="OrthoDB" id="771136at2759"/>
<dbReference type="CDD" id="cd05474">
    <property type="entry name" value="SAP_like"/>
    <property type="match status" value="1"/>
</dbReference>
<evidence type="ECO:0000256" key="2">
    <source>
        <dbReference type="ARBA" id="ARBA00022670"/>
    </source>
</evidence>
<evidence type="ECO:0000313" key="9">
    <source>
        <dbReference type="EMBL" id="KAF2236486.1"/>
    </source>
</evidence>
<dbReference type="Proteomes" id="UP000800092">
    <property type="component" value="Unassembled WGS sequence"/>
</dbReference>
<name>A0A6A6HEC3_VIRVR</name>
<keyword evidence="5" id="KW-0378">Hydrolase</keyword>
<keyword evidence="4" id="KW-0064">Aspartyl protease</keyword>
<organism evidence="9 10">
    <name type="scientific">Viridothelium virens</name>
    <name type="common">Speckled blister lichen</name>
    <name type="synonym">Trypethelium virens</name>
    <dbReference type="NCBI Taxonomy" id="1048519"/>
    <lineage>
        <taxon>Eukaryota</taxon>
        <taxon>Fungi</taxon>
        <taxon>Dikarya</taxon>
        <taxon>Ascomycota</taxon>
        <taxon>Pezizomycotina</taxon>
        <taxon>Dothideomycetes</taxon>
        <taxon>Dothideomycetes incertae sedis</taxon>
        <taxon>Trypetheliales</taxon>
        <taxon>Trypetheliaceae</taxon>
        <taxon>Viridothelium</taxon>
    </lineage>
</organism>
<evidence type="ECO:0000256" key="7">
    <source>
        <dbReference type="SAM" id="SignalP"/>
    </source>
</evidence>
<dbReference type="InterPro" id="IPR033876">
    <property type="entry name" value="SAP-like"/>
</dbReference>
<protein>
    <submittedName>
        <fullName evidence="9">Acid protease</fullName>
    </submittedName>
</protein>
<reference evidence="9" key="1">
    <citation type="journal article" date="2020" name="Stud. Mycol.">
        <title>101 Dothideomycetes genomes: a test case for predicting lifestyles and emergence of pathogens.</title>
        <authorList>
            <person name="Haridas S."/>
            <person name="Albert R."/>
            <person name="Binder M."/>
            <person name="Bloem J."/>
            <person name="Labutti K."/>
            <person name="Salamov A."/>
            <person name="Andreopoulos B."/>
            <person name="Baker S."/>
            <person name="Barry K."/>
            <person name="Bills G."/>
            <person name="Bluhm B."/>
            <person name="Cannon C."/>
            <person name="Castanera R."/>
            <person name="Culley D."/>
            <person name="Daum C."/>
            <person name="Ezra D."/>
            <person name="Gonzalez J."/>
            <person name="Henrissat B."/>
            <person name="Kuo A."/>
            <person name="Liang C."/>
            <person name="Lipzen A."/>
            <person name="Lutzoni F."/>
            <person name="Magnuson J."/>
            <person name="Mondo S."/>
            <person name="Nolan M."/>
            <person name="Ohm R."/>
            <person name="Pangilinan J."/>
            <person name="Park H.-J."/>
            <person name="Ramirez L."/>
            <person name="Alfaro M."/>
            <person name="Sun H."/>
            <person name="Tritt A."/>
            <person name="Yoshinaga Y."/>
            <person name="Zwiers L.-H."/>
            <person name="Turgeon B."/>
            <person name="Goodwin S."/>
            <person name="Spatafora J."/>
            <person name="Crous P."/>
            <person name="Grigoriev I."/>
        </authorList>
    </citation>
    <scope>NUCLEOTIDE SEQUENCE</scope>
    <source>
        <strain evidence="9">Tuck. ex Michener</strain>
    </source>
</reference>
<evidence type="ECO:0000313" key="10">
    <source>
        <dbReference type="Proteomes" id="UP000800092"/>
    </source>
</evidence>
<keyword evidence="3 7" id="KW-0732">Signal</keyword>
<accession>A0A6A6HEC3</accession>
<keyword evidence="10" id="KW-1185">Reference proteome</keyword>
<dbReference type="InterPro" id="IPR033121">
    <property type="entry name" value="PEPTIDASE_A1"/>
</dbReference>
<evidence type="ECO:0000256" key="3">
    <source>
        <dbReference type="ARBA" id="ARBA00022729"/>
    </source>
</evidence>
<dbReference type="InterPro" id="IPR001461">
    <property type="entry name" value="Aspartic_peptidase_A1"/>
</dbReference>
<gene>
    <name evidence="9" type="ORF">EV356DRAFT_513076</name>
</gene>
<dbReference type="Pfam" id="PF00026">
    <property type="entry name" value="Asp"/>
    <property type="match status" value="1"/>
</dbReference>
<feature type="domain" description="Peptidase A1" evidence="8">
    <location>
        <begin position="66"/>
        <end position="394"/>
    </location>
</feature>
<feature type="chain" id="PRO_5025463655" evidence="7">
    <location>
        <begin position="19"/>
        <end position="480"/>
    </location>
</feature>
<dbReference type="PANTHER" id="PTHR47966:SF65">
    <property type="entry name" value="ASPARTIC-TYPE ENDOPEPTIDASE"/>
    <property type="match status" value="1"/>
</dbReference>
<proteinExistence type="inferred from homology"/>
<dbReference type="EMBL" id="ML991785">
    <property type="protein sequence ID" value="KAF2236486.1"/>
    <property type="molecule type" value="Genomic_DNA"/>
</dbReference>
<dbReference type="SUPFAM" id="SSF50630">
    <property type="entry name" value="Acid proteases"/>
    <property type="match status" value="1"/>
</dbReference>
<dbReference type="GO" id="GO:0004190">
    <property type="term" value="F:aspartic-type endopeptidase activity"/>
    <property type="evidence" value="ECO:0007669"/>
    <property type="project" value="UniProtKB-KW"/>
</dbReference>
<dbReference type="GO" id="GO:0006508">
    <property type="term" value="P:proteolysis"/>
    <property type="evidence" value="ECO:0007669"/>
    <property type="project" value="UniProtKB-KW"/>
</dbReference>
<feature type="active site" evidence="6">
    <location>
        <position position="278"/>
    </location>
</feature>
<dbReference type="InterPro" id="IPR021109">
    <property type="entry name" value="Peptidase_aspartic_dom_sf"/>
</dbReference>
<evidence type="ECO:0000256" key="4">
    <source>
        <dbReference type="ARBA" id="ARBA00022750"/>
    </source>
</evidence>
<dbReference type="PRINTS" id="PR00792">
    <property type="entry name" value="PEPSIN"/>
</dbReference>
<evidence type="ECO:0000259" key="8">
    <source>
        <dbReference type="PROSITE" id="PS51767"/>
    </source>
</evidence>
<feature type="signal peptide" evidence="7">
    <location>
        <begin position="1"/>
        <end position="18"/>
    </location>
</feature>
<comment type="similarity">
    <text evidence="1">Belongs to the peptidase A1 family.</text>
</comment>